<evidence type="ECO:0000313" key="11">
    <source>
        <dbReference type="Proteomes" id="UP000321525"/>
    </source>
</evidence>
<keyword evidence="6" id="KW-0862">Zinc</keyword>
<dbReference type="Gene3D" id="3.20.20.140">
    <property type="entry name" value="Metal-dependent hydrolases"/>
    <property type="match status" value="1"/>
</dbReference>
<keyword evidence="5 10" id="KW-0378">Hydrolase</keyword>
<name>A0A5C6QNF1_9GAMM</name>
<evidence type="ECO:0000256" key="2">
    <source>
        <dbReference type="ARBA" id="ARBA00006676"/>
    </source>
</evidence>
<dbReference type="RefSeq" id="WP_146799253.1">
    <property type="nucleotide sequence ID" value="NZ_VOLP01000010.1"/>
</dbReference>
<dbReference type="Proteomes" id="UP000321917">
    <property type="component" value="Unassembled WGS sequence"/>
</dbReference>
<dbReference type="EC" id="3.5.4.4" evidence="3"/>
<dbReference type="InterPro" id="IPR006330">
    <property type="entry name" value="Ado/ade_deaminase"/>
</dbReference>
<dbReference type="Pfam" id="PF00962">
    <property type="entry name" value="A_deaminase"/>
    <property type="match status" value="1"/>
</dbReference>
<organism evidence="10 12">
    <name type="scientific">Colwellia hornerae</name>
    <dbReference type="NCBI Taxonomy" id="89402"/>
    <lineage>
        <taxon>Bacteria</taxon>
        <taxon>Pseudomonadati</taxon>
        <taxon>Pseudomonadota</taxon>
        <taxon>Gammaproteobacteria</taxon>
        <taxon>Alteromonadales</taxon>
        <taxon>Colwelliaceae</taxon>
        <taxon>Colwellia</taxon>
    </lineage>
</organism>
<evidence type="ECO:0000259" key="8">
    <source>
        <dbReference type="Pfam" id="PF00962"/>
    </source>
</evidence>
<evidence type="ECO:0000256" key="3">
    <source>
        <dbReference type="ARBA" id="ARBA00012784"/>
    </source>
</evidence>
<dbReference type="FunFam" id="3.20.20.140:FF:000009">
    <property type="entry name" value="Adenosine deaminase"/>
    <property type="match status" value="1"/>
</dbReference>
<comment type="cofactor">
    <cofactor evidence="1">
        <name>Zn(2+)</name>
        <dbReference type="ChEBI" id="CHEBI:29105"/>
    </cofactor>
</comment>
<keyword evidence="7" id="KW-0546">Nucleotide metabolism</keyword>
<dbReference type="GO" id="GO:0006154">
    <property type="term" value="P:adenosine catabolic process"/>
    <property type="evidence" value="ECO:0007669"/>
    <property type="project" value="TreeGrafter"/>
</dbReference>
<sequence length="332" mass="36555">MFRDIPFIDLHRHLDGNIRAQTILELGQQHGIELPADNLADLLQHVQIQGKESNLVSFLQKLDYGVSVLVNLEACKRIAYENVEDAFLQGLDYAELRFSPYYMAMAHKLNVTDVVAAVVDGVKLAQKDFAVQINLIGILSRTFGVNACFEELHALLAHKNQLIAVDLAGDELGKPGTLFVEHFALVDKAGLQVTIHAGEADGASSIYQAINELHASRIGHGTHAVGDEKLMDYMYQHNIAIESCLTSNYQTGTVKNLSQHPVTTFLDKGLLVCLNSDDPAVQGCDINYEYQHAALEAGLSNAQCRILQENALKMAFLSDSEKLTLKQATLKK</sequence>
<dbReference type="GO" id="GO:0046103">
    <property type="term" value="P:inosine biosynthetic process"/>
    <property type="evidence" value="ECO:0007669"/>
    <property type="project" value="TreeGrafter"/>
</dbReference>
<keyword evidence="4" id="KW-0479">Metal-binding</keyword>
<comment type="similarity">
    <text evidence="2">Belongs to the metallo-dependent hydrolases superfamily. Adenosine and AMP deaminases family.</text>
</comment>
<dbReference type="InterPro" id="IPR001365">
    <property type="entry name" value="A_deaminase_dom"/>
</dbReference>
<evidence type="ECO:0000256" key="4">
    <source>
        <dbReference type="ARBA" id="ARBA00022723"/>
    </source>
</evidence>
<dbReference type="EMBL" id="VOLR01000009">
    <property type="protein sequence ID" value="TWX60336.1"/>
    <property type="molecule type" value="Genomic_DNA"/>
</dbReference>
<evidence type="ECO:0000256" key="1">
    <source>
        <dbReference type="ARBA" id="ARBA00001947"/>
    </source>
</evidence>
<keyword evidence="11" id="KW-1185">Reference proteome</keyword>
<gene>
    <name evidence="9" type="ORF">ESZ26_08175</name>
    <name evidence="10" type="ORF">ESZ27_04865</name>
</gene>
<dbReference type="InterPro" id="IPR032466">
    <property type="entry name" value="Metal_Hydrolase"/>
</dbReference>
<evidence type="ECO:0000256" key="5">
    <source>
        <dbReference type="ARBA" id="ARBA00022801"/>
    </source>
</evidence>
<dbReference type="GO" id="GO:0043103">
    <property type="term" value="P:hypoxanthine salvage"/>
    <property type="evidence" value="ECO:0007669"/>
    <property type="project" value="TreeGrafter"/>
</dbReference>
<evidence type="ECO:0000256" key="6">
    <source>
        <dbReference type="ARBA" id="ARBA00022833"/>
    </source>
</evidence>
<dbReference type="GO" id="GO:0004000">
    <property type="term" value="F:adenosine deaminase activity"/>
    <property type="evidence" value="ECO:0007669"/>
    <property type="project" value="TreeGrafter"/>
</dbReference>
<dbReference type="SUPFAM" id="SSF51556">
    <property type="entry name" value="Metallo-dependent hydrolases"/>
    <property type="match status" value="1"/>
</dbReference>
<evidence type="ECO:0000313" key="12">
    <source>
        <dbReference type="Proteomes" id="UP000321917"/>
    </source>
</evidence>
<protein>
    <recommendedName>
        <fullName evidence="3">adenosine deaminase</fullName>
        <ecNumber evidence="3">3.5.4.4</ecNumber>
    </recommendedName>
</protein>
<evidence type="ECO:0000256" key="7">
    <source>
        <dbReference type="ARBA" id="ARBA00023080"/>
    </source>
</evidence>
<dbReference type="NCBIfam" id="NF006846">
    <property type="entry name" value="PRK09358.1-1"/>
    <property type="match status" value="1"/>
</dbReference>
<dbReference type="PANTHER" id="PTHR11409:SF43">
    <property type="entry name" value="ADENOSINE DEAMINASE"/>
    <property type="match status" value="1"/>
</dbReference>
<reference evidence="10 12" key="1">
    <citation type="submission" date="2019-07" db="EMBL/GenBank/DDBJ databases">
        <title>Genomes of sea-ice associated Colwellia species.</title>
        <authorList>
            <person name="Bowman J.P."/>
        </authorList>
    </citation>
    <scope>NUCLEOTIDE SEQUENCE [LARGE SCALE GENOMIC DNA]</scope>
    <source>
        <strain evidence="9 11">ACAM 607</strain>
        <strain evidence="10 12">IC036</strain>
    </source>
</reference>
<dbReference type="PANTHER" id="PTHR11409">
    <property type="entry name" value="ADENOSINE DEAMINASE"/>
    <property type="match status" value="1"/>
</dbReference>
<dbReference type="AlphaFoldDB" id="A0A5C6QNF1"/>
<feature type="domain" description="Adenosine deaminase" evidence="8">
    <location>
        <begin position="6"/>
        <end position="327"/>
    </location>
</feature>
<dbReference type="GO" id="GO:0009117">
    <property type="term" value="P:nucleotide metabolic process"/>
    <property type="evidence" value="ECO:0007669"/>
    <property type="project" value="UniProtKB-KW"/>
</dbReference>
<dbReference type="OrthoDB" id="105475at2"/>
<dbReference type="EMBL" id="VOLQ01000006">
    <property type="protein sequence ID" value="TWX70092.1"/>
    <property type="molecule type" value="Genomic_DNA"/>
</dbReference>
<dbReference type="Proteomes" id="UP000321525">
    <property type="component" value="Unassembled WGS sequence"/>
</dbReference>
<dbReference type="GO" id="GO:0005829">
    <property type="term" value="C:cytosol"/>
    <property type="evidence" value="ECO:0007669"/>
    <property type="project" value="TreeGrafter"/>
</dbReference>
<dbReference type="GO" id="GO:0046872">
    <property type="term" value="F:metal ion binding"/>
    <property type="evidence" value="ECO:0007669"/>
    <property type="project" value="UniProtKB-KW"/>
</dbReference>
<proteinExistence type="inferred from homology"/>
<accession>A0A5C6QNF1</accession>
<comment type="caution">
    <text evidence="10">The sequence shown here is derived from an EMBL/GenBank/DDBJ whole genome shotgun (WGS) entry which is preliminary data.</text>
</comment>
<evidence type="ECO:0000313" key="10">
    <source>
        <dbReference type="EMBL" id="TWX70092.1"/>
    </source>
</evidence>
<evidence type="ECO:0000313" key="9">
    <source>
        <dbReference type="EMBL" id="TWX60336.1"/>
    </source>
</evidence>
<dbReference type="NCBIfam" id="TIGR01430">
    <property type="entry name" value="aden_deam"/>
    <property type="match status" value="1"/>
</dbReference>